<name>A0A9D6V363_9BACT</name>
<dbReference type="Proteomes" id="UP000807825">
    <property type="component" value="Unassembled WGS sequence"/>
</dbReference>
<dbReference type="PANTHER" id="PTHR43133">
    <property type="entry name" value="RNA POLYMERASE ECF-TYPE SIGMA FACTO"/>
    <property type="match status" value="1"/>
</dbReference>
<evidence type="ECO:0000313" key="6">
    <source>
        <dbReference type="Proteomes" id="UP000807825"/>
    </source>
</evidence>
<feature type="domain" description="RNA polymerase sigma-70 region 2" evidence="4">
    <location>
        <begin position="26"/>
        <end position="87"/>
    </location>
</feature>
<dbReference type="InterPro" id="IPR007627">
    <property type="entry name" value="RNA_pol_sigma70_r2"/>
</dbReference>
<keyword evidence="1" id="KW-0805">Transcription regulation</keyword>
<dbReference type="AlphaFoldDB" id="A0A9D6V363"/>
<evidence type="ECO:0000256" key="2">
    <source>
        <dbReference type="ARBA" id="ARBA00023082"/>
    </source>
</evidence>
<gene>
    <name evidence="5" type="ORF">HY912_16130</name>
</gene>
<dbReference type="SUPFAM" id="SSF88946">
    <property type="entry name" value="Sigma2 domain of RNA polymerase sigma factors"/>
    <property type="match status" value="1"/>
</dbReference>
<reference evidence="5" key="1">
    <citation type="submission" date="2020-07" db="EMBL/GenBank/DDBJ databases">
        <title>Huge and variable diversity of episymbiotic CPR bacteria and DPANN archaea in groundwater ecosystems.</title>
        <authorList>
            <person name="He C.Y."/>
            <person name="Keren R."/>
            <person name="Whittaker M."/>
            <person name="Farag I.F."/>
            <person name="Doudna J."/>
            <person name="Cate J.H.D."/>
            <person name="Banfield J.F."/>
        </authorList>
    </citation>
    <scope>NUCLEOTIDE SEQUENCE</scope>
    <source>
        <strain evidence="5">NC_groundwater_1664_Pr3_B-0.1um_52_9</strain>
    </source>
</reference>
<evidence type="ECO:0000313" key="5">
    <source>
        <dbReference type="EMBL" id="MBI5251018.1"/>
    </source>
</evidence>
<keyword evidence="3" id="KW-0804">Transcription</keyword>
<dbReference type="NCBIfam" id="TIGR02937">
    <property type="entry name" value="sigma70-ECF"/>
    <property type="match status" value="1"/>
</dbReference>
<dbReference type="Pfam" id="PF04542">
    <property type="entry name" value="Sigma70_r2"/>
    <property type="match status" value="1"/>
</dbReference>
<accession>A0A9D6V363</accession>
<organism evidence="5 6">
    <name type="scientific">Desulfomonile tiedjei</name>
    <dbReference type="NCBI Taxonomy" id="2358"/>
    <lineage>
        <taxon>Bacteria</taxon>
        <taxon>Pseudomonadati</taxon>
        <taxon>Thermodesulfobacteriota</taxon>
        <taxon>Desulfomonilia</taxon>
        <taxon>Desulfomonilales</taxon>
        <taxon>Desulfomonilaceae</taxon>
        <taxon>Desulfomonile</taxon>
    </lineage>
</organism>
<sequence>MIPVKAYPADLIQQAVNGDKEALEALIKQIQDRIYGLAIRMLWHPADAEDATQEILVRIVTHLGSFRGESSFSTWCYRIATNHLLTTNKRRAERMEMTFEKCEEEIQSGIAYSWSHSTPEAEQRLMVEELMIGCAQGMLLCLDRDLRISYILGEVLELSSQQGGEILHITPVAFRKRLSRARSLLRDFLNKHCGLIEPSSSCKCDRQIPYAIKTGLVNPQKLLFADHPRRDQRGSSIEQVLNEVSELEPVAGFFHSLPDYAAPNTFVENVRRIVGLHKSNNPSLSHR</sequence>
<evidence type="ECO:0000256" key="3">
    <source>
        <dbReference type="ARBA" id="ARBA00023163"/>
    </source>
</evidence>
<dbReference type="GO" id="GO:0016987">
    <property type="term" value="F:sigma factor activity"/>
    <property type="evidence" value="ECO:0007669"/>
    <property type="project" value="UniProtKB-KW"/>
</dbReference>
<evidence type="ECO:0000256" key="1">
    <source>
        <dbReference type="ARBA" id="ARBA00023015"/>
    </source>
</evidence>
<dbReference type="GO" id="GO:0006352">
    <property type="term" value="P:DNA-templated transcription initiation"/>
    <property type="evidence" value="ECO:0007669"/>
    <property type="project" value="InterPro"/>
</dbReference>
<dbReference type="InterPro" id="IPR013325">
    <property type="entry name" value="RNA_pol_sigma_r2"/>
</dbReference>
<dbReference type="PANTHER" id="PTHR43133:SF51">
    <property type="entry name" value="RNA POLYMERASE SIGMA FACTOR"/>
    <property type="match status" value="1"/>
</dbReference>
<keyword evidence="2" id="KW-0731">Sigma factor</keyword>
<comment type="caution">
    <text evidence="5">The sequence shown here is derived from an EMBL/GenBank/DDBJ whole genome shotgun (WGS) entry which is preliminary data.</text>
</comment>
<evidence type="ECO:0000259" key="4">
    <source>
        <dbReference type="Pfam" id="PF04542"/>
    </source>
</evidence>
<dbReference type="InterPro" id="IPR014284">
    <property type="entry name" value="RNA_pol_sigma-70_dom"/>
</dbReference>
<protein>
    <submittedName>
        <fullName evidence="5">RNA polymerase sigma factor</fullName>
    </submittedName>
</protein>
<dbReference type="Gene3D" id="1.10.1740.10">
    <property type="match status" value="1"/>
</dbReference>
<dbReference type="InterPro" id="IPR039425">
    <property type="entry name" value="RNA_pol_sigma-70-like"/>
</dbReference>
<proteinExistence type="predicted"/>
<dbReference type="InterPro" id="IPR036388">
    <property type="entry name" value="WH-like_DNA-bd_sf"/>
</dbReference>
<dbReference type="EMBL" id="JACRDE010000420">
    <property type="protein sequence ID" value="MBI5251018.1"/>
    <property type="molecule type" value="Genomic_DNA"/>
</dbReference>
<dbReference type="Gene3D" id="1.10.10.10">
    <property type="entry name" value="Winged helix-like DNA-binding domain superfamily/Winged helix DNA-binding domain"/>
    <property type="match status" value="1"/>
</dbReference>